<gene>
    <name evidence="1" type="ordered locus">Fraau_2329</name>
</gene>
<dbReference type="eggNOG" id="ENOG502Z9I7">
    <property type="taxonomic scope" value="Bacteria"/>
</dbReference>
<accession>H8L5P3</accession>
<dbReference type="OrthoDB" id="5933200at2"/>
<organism evidence="1 2">
    <name type="scientific">Frateuria aurantia (strain ATCC 33424 / DSM 6220 / KCTC 2777 / LMG 1558 / NBRC 3245 / NCIMB 13370)</name>
    <name type="common">Acetobacter aurantius</name>
    <dbReference type="NCBI Taxonomy" id="767434"/>
    <lineage>
        <taxon>Bacteria</taxon>
        <taxon>Pseudomonadati</taxon>
        <taxon>Pseudomonadota</taxon>
        <taxon>Gammaproteobacteria</taxon>
        <taxon>Lysobacterales</taxon>
        <taxon>Rhodanobacteraceae</taxon>
        <taxon>Frateuria</taxon>
    </lineage>
</organism>
<dbReference type="RefSeq" id="WP_014403700.1">
    <property type="nucleotide sequence ID" value="NC_017033.1"/>
</dbReference>
<evidence type="ECO:0000313" key="2">
    <source>
        <dbReference type="Proteomes" id="UP000005234"/>
    </source>
</evidence>
<dbReference type="AlphaFoldDB" id="H8L5P3"/>
<evidence type="ECO:0000313" key="1">
    <source>
        <dbReference type="EMBL" id="AFC86697.1"/>
    </source>
</evidence>
<dbReference type="HOGENOM" id="CLU_479592_0_0_6"/>
<dbReference type="PROSITE" id="PS51257">
    <property type="entry name" value="PROKAR_LIPOPROTEIN"/>
    <property type="match status" value="1"/>
</dbReference>
<keyword evidence="2" id="KW-1185">Reference proteome</keyword>
<sequence>MRSTTSYLALALVSVWLAGCSHRRTDTPLAYVPDDTPYVLTNLKPLDDDTREALLARADAALPGQLEQLRAMLPGLDSASPQQAGLLDLLSRQVQGKSIERFSQEVGVDLQGKIVLYGLGLSPVLRLPLRDPRAFSQFMAQLQSAYGQPIPGSSLDGQAYHLIDLGHSGTQLLVALRHDQAILAILPQTADAKLLGQALGLRTPSHSLWDSRSLSDLAKAKGYHTQILARLDTHRLLGLIAGGHDPLLRALLTVQAGPESRQTGEPVDRLISIPPSCGNDARRIADRIPQISFGYTRLDAHHQDVRWDIGLADDITQTFTNLPPDLPGLGADAKAAFDLQAAVPVAEVRNFLQQQVDAVTATPFTCPTVADLNTLAKRLAILIQQLGVPPIGQLRGLRLVLDRFDSRQPGLAGLSGRAIIGSQMPDSLISTAQLFIPSTSSLRIQTDSHPVSLPDDLLAPMGQPGWIAASSKAVAIGIGAGENSQLPADLIAPTSKDPILGSIHLSGAMYRNWVQLAELRAAQSREAMPDASAGEHGGSSMSISALAASSQAQIASMRAQADRIDHFDARWWMEPTGLVISNQITLH</sequence>
<name>H8L5P3_FRAAD</name>
<dbReference type="STRING" id="767434.Fraau_2329"/>
<dbReference type="EMBL" id="CP003350">
    <property type="protein sequence ID" value="AFC86697.1"/>
    <property type="molecule type" value="Genomic_DNA"/>
</dbReference>
<protein>
    <recommendedName>
        <fullName evidence="3">Lipoprotein</fullName>
    </recommendedName>
</protein>
<dbReference type="KEGG" id="fau:Fraau_2329"/>
<proteinExistence type="predicted"/>
<reference evidence="1" key="1">
    <citation type="submission" date="2012-02" db="EMBL/GenBank/DDBJ databases">
        <title>The complete genome of Frateuria aurantia DSM 6220.</title>
        <authorList>
            <consortium name="US DOE Joint Genome Institute (JGI-PGF)"/>
            <person name="Lucas S."/>
            <person name="Copeland A."/>
            <person name="Lapidus A."/>
            <person name="Glavina del Rio T."/>
            <person name="Dalin E."/>
            <person name="Tice H."/>
            <person name="Bruce D."/>
            <person name="Goodwin L."/>
            <person name="Pitluck S."/>
            <person name="Peters L."/>
            <person name="Ovchinnikova G."/>
            <person name="Teshima H."/>
            <person name="Kyrpides N."/>
            <person name="Mavromatis K."/>
            <person name="Ivanova N."/>
            <person name="Brettin T."/>
            <person name="Detter J.C."/>
            <person name="Han C."/>
            <person name="Larimer F."/>
            <person name="Land M."/>
            <person name="Hauser L."/>
            <person name="Markowitz V."/>
            <person name="Cheng J.-F."/>
            <person name="Hugenholtz P."/>
            <person name="Woyke T."/>
            <person name="Wu D."/>
            <person name="Brambilla E."/>
            <person name="Klenk H.-P."/>
            <person name="Eisen J.A."/>
        </authorList>
    </citation>
    <scope>NUCLEOTIDE SEQUENCE</scope>
    <source>
        <strain evidence="1">DSM 6220</strain>
    </source>
</reference>
<evidence type="ECO:0008006" key="3">
    <source>
        <dbReference type="Google" id="ProtNLM"/>
    </source>
</evidence>
<dbReference type="Proteomes" id="UP000005234">
    <property type="component" value="Chromosome"/>
</dbReference>